<reference evidence="14" key="1">
    <citation type="journal article" date="2018" name="Nat. Microbiol.">
        <title>Leveraging single-cell genomics to expand the fungal tree of life.</title>
        <authorList>
            <person name="Ahrendt S.R."/>
            <person name="Quandt C.A."/>
            <person name="Ciobanu D."/>
            <person name="Clum A."/>
            <person name="Salamov A."/>
            <person name="Andreopoulos B."/>
            <person name="Cheng J.F."/>
            <person name="Woyke T."/>
            <person name="Pelin A."/>
            <person name="Henrissat B."/>
            <person name="Reynolds N.K."/>
            <person name="Benny G.L."/>
            <person name="Smith M.E."/>
            <person name="James T.Y."/>
            <person name="Grigoriev I.V."/>
        </authorList>
    </citation>
    <scope>NUCLEOTIDE SEQUENCE [LARGE SCALE GENOMIC DNA]</scope>
    <source>
        <strain evidence="14">RSA 468</strain>
    </source>
</reference>
<keyword evidence="6" id="KW-0949">S-adenosyl-L-methionine</keyword>
<dbReference type="InterPro" id="IPR026610">
    <property type="entry name" value="Hen1"/>
</dbReference>
<feature type="non-terminal residue" evidence="13">
    <location>
        <position position="117"/>
    </location>
</feature>
<evidence type="ECO:0000256" key="9">
    <source>
        <dbReference type="ARBA" id="ARBA00022884"/>
    </source>
</evidence>
<evidence type="ECO:0000256" key="2">
    <source>
        <dbReference type="ARBA" id="ARBA00009026"/>
    </source>
</evidence>
<comment type="similarity">
    <text evidence="2">Belongs to the methyltransferase superfamily. HEN1 family.</text>
</comment>
<organism evidence="13 14">
    <name type="scientific">Dimargaris cristalligena</name>
    <dbReference type="NCBI Taxonomy" id="215637"/>
    <lineage>
        <taxon>Eukaryota</taxon>
        <taxon>Fungi</taxon>
        <taxon>Fungi incertae sedis</taxon>
        <taxon>Zoopagomycota</taxon>
        <taxon>Kickxellomycotina</taxon>
        <taxon>Dimargaritomycetes</taxon>
        <taxon>Dimargaritales</taxon>
        <taxon>Dimargaritaceae</taxon>
        <taxon>Dimargaris</taxon>
    </lineage>
</organism>
<dbReference type="GO" id="GO:0005737">
    <property type="term" value="C:cytoplasm"/>
    <property type="evidence" value="ECO:0007669"/>
    <property type="project" value="TreeGrafter"/>
</dbReference>
<feature type="non-terminal residue" evidence="13">
    <location>
        <position position="1"/>
    </location>
</feature>
<evidence type="ECO:0000313" key="14">
    <source>
        <dbReference type="Proteomes" id="UP000268162"/>
    </source>
</evidence>
<keyword evidence="8" id="KW-0460">Magnesium</keyword>
<dbReference type="GO" id="GO:0090486">
    <property type="term" value="F:small RNA 2'-O-methyltransferase activity"/>
    <property type="evidence" value="ECO:0007669"/>
    <property type="project" value="UniProtKB-EC"/>
</dbReference>
<evidence type="ECO:0000256" key="11">
    <source>
        <dbReference type="ARBA" id="ARBA00035025"/>
    </source>
</evidence>
<dbReference type="SUPFAM" id="SSF53335">
    <property type="entry name" value="S-adenosyl-L-methionine-dependent methyltransferases"/>
    <property type="match status" value="1"/>
</dbReference>
<dbReference type="GO" id="GO:0005634">
    <property type="term" value="C:nucleus"/>
    <property type="evidence" value="ECO:0007669"/>
    <property type="project" value="TreeGrafter"/>
</dbReference>
<evidence type="ECO:0000256" key="6">
    <source>
        <dbReference type="ARBA" id="ARBA00022691"/>
    </source>
</evidence>
<evidence type="ECO:0000256" key="1">
    <source>
        <dbReference type="ARBA" id="ARBA00001946"/>
    </source>
</evidence>
<dbReference type="STRING" id="215637.A0A4V1J447"/>
<evidence type="ECO:0000256" key="3">
    <source>
        <dbReference type="ARBA" id="ARBA00021330"/>
    </source>
</evidence>
<dbReference type="PANTHER" id="PTHR21404:SF3">
    <property type="entry name" value="SMALL RNA 2'-O-METHYLTRANSFERASE"/>
    <property type="match status" value="1"/>
</dbReference>
<name>A0A4V1J447_9FUNG</name>
<keyword evidence="7" id="KW-0479">Metal-binding</keyword>
<dbReference type="EMBL" id="ML003262">
    <property type="protein sequence ID" value="RKP34299.1"/>
    <property type="molecule type" value="Genomic_DNA"/>
</dbReference>
<dbReference type="Gene3D" id="3.40.50.150">
    <property type="entry name" value="Vaccinia Virus protein VP39"/>
    <property type="match status" value="1"/>
</dbReference>
<comment type="catalytic activity">
    <reaction evidence="12">
        <text>small RNA 3'-end nucleotide + S-adenosyl-L-methionine = small RNA 3'-end 2'-O-methylnucleotide + S-adenosyl-L-homocysteine + H(+)</text>
        <dbReference type="Rhea" id="RHEA:37887"/>
        <dbReference type="Rhea" id="RHEA-COMP:10415"/>
        <dbReference type="Rhea" id="RHEA-COMP:10416"/>
        <dbReference type="ChEBI" id="CHEBI:15378"/>
        <dbReference type="ChEBI" id="CHEBI:57856"/>
        <dbReference type="ChEBI" id="CHEBI:59789"/>
        <dbReference type="ChEBI" id="CHEBI:74896"/>
        <dbReference type="ChEBI" id="CHEBI:74898"/>
        <dbReference type="EC" id="2.1.1.386"/>
    </reaction>
</comment>
<accession>A0A4V1J447</accession>
<dbReference type="Proteomes" id="UP000268162">
    <property type="component" value="Unassembled WGS sequence"/>
</dbReference>
<keyword evidence="10" id="KW-0943">RNA-mediated gene silencing</keyword>
<dbReference type="AlphaFoldDB" id="A0A4V1J447"/>
<dbReference type="EC" id="2.1.1.386" evidence="11"/>
<evidence type="ECO:0000256" key="4">
    <source>
        <dbReference type="ARBA" id="ARBA00022603"/>
    </source>
</evidence>
<proteinExistence type="inferred from homology"/>
<keyword evidence="9" id="KW-0694">RNA-binding</keyword>
<keyword evidence="5" id="KW-0808">Transferase</keyword>
<dbReference type="GO" id="GO:0001510">
    <property type="term" value="P:RNA methylation"/>
    <property type="evidence" value="ECO:0007669"/>
    <property type="project" value="InterPro"/>
</dbReference>
<dbReference type="PANTHER" id="PTHR21404">
    <property type="entry name" value="HEN1"/>
    <property type="match status" value="1"/>
</dbReference>
<dbReference type="GO" id="GO:0030422">
    <property type="term" value="P:siRNA processing"/>
    <property type="evidence" value="ECO:0007669"/>
    <property type="project" value="TreeGrafter"/>
</dbReference>
<protein>
    <recommendedName>
        <fullName evidence="3">Small RNA 2'-O-methyltransferase</fullName>
        <ecNumber evidence="11">2.1.1.386</ecNumber>
    </recommendedName>
</protein>
<evidence type="ECO:0000256" key="8">
    <source>
        <dbReference type="ARBA" id="ARBA00022842"/>
    </source>
</evidence>
<evidence type="ECO:0000256" key="12">
    <source>
        <dbReference type="ARBA" id="ARBA00048418"/>
    </source>
</evidence>
<comment type="cofactor">
    <cofactor evidence="1">
        <name>Mg(2+)</name>
        <dbReference type="ChEBI" id="CHEBI:18420"/>
    </cofactor>
</comment>
<keyword evidence="4" id="KW-0489">Methyltransferase</keyword>
<sequence length="117" mass="13919">RPHPLNIQLFQGSLADYNRRFQNLDCIVSAEVIEHLLPDILAQVCPMVLGRYRPRRFIVTTPNAEYNVYYPDLQYGTPGARFRHWDHKFEWTRAEFQDWCADAAKQYRYTVEYYGVG</sequence>
<dbReference type="InterPro" id="IPR029063">
    <property type="entry name" value="SAM-dependent_MTases_sf"/>
</dbReference>
<evidence type="ECO:0000313" key="13">
    <source>
        <dbReference type="EMBL" id="RKP34299.1"/>
    </source>
</evidence>
<gene>
    <name evidence="13" type="ORF">BJ085DRAFT_11524</name>
</gene>
<dbReference type="GO" id="GO:0003723">
    <property type="term" value="F:RNA binding"/>
    <property type="evidence" value="ECO:0007669"/>
    <property type="project" value="UniProtKB-KW"/>
</dbReference>
<keyword evidence="14" id="KW-1185">Reference proteome</keyword>
<evidence type="ECO:0000256" key="7">
    <source>
        <dbReference type="ARBA" id="ARBA00022723"/>
    </source>
</evidence>
<dbReference type="GO" id="GO:0046872">
    <property type="term" value="F:metal ion binding"/>
    <property type="evidence" value="ECO:0007669"/>
    <property type="project" value="UniProtKB-KW"/>
</dbReference>
<evidence type="ECO:0000256" key="10">
    <source>
        <dbReference type="ARBA" id="ARBA00023158"/>
    </source>
</evidence>
<evidence type="ECO:0000256" key="5">
    <source>
        <dbReference type="ARBA" id="ARBA00022679"/>
    </source>
</evidence>